<keyword evidence="1" id="KW-0175">Coiled coil</keyword>
<dbReference type="Proteomes" id="UP000242814">
    <property type="component" value="Unassembled WGS sequence"/>
</dbReference>
<dbReference type="EMBL" id="LZYO01000285">
    <property type="protein sequence ID" value="ODH20335.1"/>
    <property type="molecule type" value="Genomic_DNA"/>
</dbReference>
<proteinExistence type="predicted"/>
<dbReference type="VEuPathDB" id="FungiDB:PADG_06323"/>
<name>A0A1D2J8Y4_PARBR</name>
<evidence type="ECO:0000313" key="3">
    <source>
        <dbReference type="EMBL" id="ODH20335.1"/>
    </source>
</evidence>
<organism evidence="3 4">
    <name type="scientific">Paracoccidioides brasiliensis</name>
    <dbReference type="NCBI Taxonomy" id="121759"/>
    <lineage>
        <taxon>Eukaryota</taxon>
        <taxon>Fungi</taxon>
        <taxon>Dikarya</taxon>
        <taxon>Ascomycota</taxon>
        <taxon>Pezizomycotina</taxon>
        <taxon>Eurotiomycetes</taxon>
        <taxon>Eurotiomycetidae</taxon>
        <taxon>Onygenales</taxon>
        <taxon>Ajellomycetaceae</taxon>
        <taxon>Paracoccidioides</taxon>
    </lineage>
</organism>
<gene>
    <name evidence="3" type="ORF">ACO22_05913</name>
</gene>
<evidence type="ECO:0000313" key="4">
    <source>
        <dbReference type="Proteomes" id="UP000242814"/>
    </source>
</evidence>
<sequence>MDESGIHHPSPNSNGNGMYGAMSLTGLDEFSPQEKAQRIAAVANDITASIIYVAKHAEAGNLTSEQLKPIHNLIDMVNVVGREHNRRLERELAEQDRQVEEMRKKLEEQNRQIGERRHVCRAIRKMDVVIGELKASVEMLETEIKKMQDDRGTWAMLRERIDLEVQFPASQIPTSEPDKVSEHITHLQR</sequence>
<dbReference type="VEuPathDB" id="FungiDB:PABG_06840"/>
<dbReference type="AlphaFoldDB" id="A0A1D2J8Y4"/>
<feature type="coiled-coil region" evidence="1">
    <location>
        <begin position="85"/>
        <end position="150"/>
    </location>
</feature>
<protein>
    <submittedName>
        <fullName evidence="3">Uncharacterized protein</fullName>
    </submittedName>
</protein>
<evidence type="ECO:0000256" key="1">
    <source>
        <dbReference type="SAM" id="Coils"/>
    </source>
</evidence>
<reference evidence="3 4" key="1">
    <citation type="submission" date="2016-06" db="EMBL/GenBank/DDBJ databases">
        <authorList>
            <person name="Kjaerup R.B."/>
            <person name="Dalgaard T.S."/>
            <person name="Juul-Madsen H.R."/>
        </authorList>
    </citation>
    <scope>NUCLEOTIDE SEQUENCE [LARGE SCALE GENOMIC DNA]</scope>
    <source>
        <strain evidence="3 4">Pb300</strain>
    </source>
</reference>
<comment type="caution">
    <text evidence="3">The sequence shown here is derived from an EMBL/GenBank/DDBJ whole genome shotgun (WGS) entry which is preliminary data.</text>
</comment>
<feature type="region of interest" description="Disordered" evidence="2">
    <location>
        <begin position="1"/>
        <end position="20"/>
    </location>
</feature>
<accession>A0A1D2J8Y4</accession>
<evidence type="ECO:0000256" key="2">
    <source>
        <dbReference type="SAM" id="MobiDB-lite"/>
    </source>
</evidence>